<dbReference type="SUPFAM" id="SSF57850">
    <property type="entry name" value="RING/U-box"/>
    <property type="match status" value="1"/>
</dbReference>
<feature type="domain" description="RING-CH-type" evidence="6">
    <location>
        <begin position="53"/>
        <end position="118"/>
    </location>
</feature>
<dbReference type="EMBL" id="JAAWWB010000709">
    <property type="protein sequence ID" value="KAG6736634.1"/>
    <property type="molecule type" value="Genomic_DNA"/>
</dbReference>
<proteinExistence type="predicted"/>
<dbReference type="OrthoDB" id="264354at2759"/>
<keyword evidence="5" id="KW-0472">Membrane</keyword>
<evidence type="ECO:0000259" key="6">
    <source>
        <dbReference type="PROSITE" id="PS51292"/>
    </source>
</evidence>
<feature type="transmembrane region" description="Helical" evidence="5">
    <location>
        <begin position="289"/>
        <end position="315"/>
    </location>
</feature>
<keyword evidence="2" id="KW-0863">Zinc-finger</keyword>
<dbReference type="Proteomes" id="UP000886885">
    <property type="component" value="Unassembled WGS sequence"/>
</dbReference>
<keyword evidence="8" id="KW-1185">Reference proteome</keyword>
<evidence type="ECO:0000313" key="7">
    <source>
        <dbReference type="EMBL" id="KAG6736634.1"/>
    </source>
</evidence>
<feature type="region of interest" description="Disordered" evidence="4">
    <location>
        <begin position="1"/>
        <end position="39"/>
    </location>
</feature>
<sequence length="363" mass="41292">MLGFESMEGPEVQQIELGRSPESHSDSDPLLPNQADSEPSSIQEISILNDDNIENGSVPCCRICLETDCEAGDELISPCMCKGTQQFVHRSCLDHWRSVKEGFAFSHCTTCKAQFHLRVALFEDNSWRKMKFRLFVTRDVVIVFLAVQTVSNLTFLFIALDLMWLFVSFKLLGCIIYLPNENLYVLFLFLRKSIFQVIAAIGGFAYLMDKDGTFRNSFSDGWDRILSKHPIPFYYCIGVLAFFVLLGFFGLILHCSSFNSNDPRMTGCQNCCYGWGILDCFPASMEACFALVVVFVIIFAILGIAYGFLAATMAVQKIWQRHYHILTKRELTKEYIVEDLHGSYTPAKLDSEHEECLKILKLL</sequence>
<keyword evidence="3" id="KW-0862">Zinc</keyword>
<dbReference type="PANTHER" id="PTHR46347">
    <property type="entry name" value="RING/FYVE/PHD ZINC FINGER SUPERFAMILY PROTEIN"/>
    <property type="match status" value="1"/>
</dbReference>
<dbReference type="InterPro" id="IPR011016">
    <property type="entry name" value="Znf_RING-CH"/>
</dbReference>
<reference evidence="7" key="1">
    <citation type="journal article" date="2020" name="bioRxiv">
        <title>Hybrid origin of Populus tomentosa Carr. identified through genome sequencing and phylogenomic analysis.</title>
        <authorList>
            <person name="An X."/>
            <person name="Gao K."/>
            <person name="Chen Z."/>
            <person name="Li J."/>
            <person name="Yang X."/>
            <person name="Yang X."/>
            <person name="Zhou J."/>
            <person name="Guo T."/>
            <person name="Zhao T."/>
            <person name="Huang S."/>
            <person name="Miao D."/>
            <person name="Khan W.U."/>
            <person name="Rao P."/>
            <person name="Ye M."/>
            <person name="Lei B."/>
            <person name="Liao W."/>
            <person name="Wang J."/>
            <person name="Ji L."/>
            <person name="Li Y."/>
            <person name="Guo B."/>
            <person name="Mustafa N.S."/>
            <person name="Li S."/>
            <person name="Yun Q."/>
            <person name="Keller S.R."/>
            <person name="Mao J."/>
            <person name="Zhang R."/>
            <person name="Strauss S.H."/>
        </authorList>
    </citation>
    <scope>NUCLEOTIDE SEQUENCE</scope>
    <source>
        <strain evidence="7">GM15</strain>
        <tissue evidence="7">Leaf</tissue>
    </source>
</reference>
<dbReference type="Pfam" id="PF12906">
    <property type="entry name" value="RINGv"/>
    <property type="match status" value="1"/>
</dbReference>
<evidence type="ECO:0000256" key="3">
    <source>
        <dbReference type="ARBA" id="ARBA00022833"/>
    </source>
</evidence>
<evidence type="ECO:0000256" key="5">
    <source>
        <dbReference type="SAM" id="Phobius"/>
    </source>
</evidence>
<name>A0A8X7XRF8_POPTO</name>
<dbReference type="PANTHER" id="PTHR46347:SF4">
    <property type="entry name" value="RING_FYVE_PHD ZINC FINGER SUPERFAMILY PROTEIN"/>
    <property type="match status" value="1"/>
</dbReference>
<dbReference type="PROSITE" id="PS51292">
    <property type="entry name" value="ZF_RING_CH"/>
    <property type="match status" value="1"/>
</dbReference>
<keyword evidence="1" id="KW-0479">Metal-binding</keyword>
<protein>
    <recommendedName>
        <fullName evidence="6">RING-CH-type domain-containing protein</fullName>
    </recommendedName>
</protein>
<dbReference type="GO" id="GO:0008270">
    <property type="term" value="F:zinc ion binding"/>
    <property type="evidence" value="ECO:0007669"/>
    <property type="project" value="UniProtKB-KW"/>
</dbReference>
<dbReference type="SMART" id="SM00744">
    <property type="entry name" value="RINGv"/>
    <property type="match status" value="1"/>
</dbReference>
<organism evidence="7 8">
    <name type="scientific">Populus tomentosa</name>
    <name type="common">Chinese white poplar</name>
    <dbReference type="NCBI Taxonomy" id="118781"/>
    <lineage>
        <taxon>Eukaryota</taxon>
        <taxon>Viridiplantae</taxon>
        <taxon>Streptophyta</taxon>
        <taxon>Embryophyta</taxon>
        <taxon>Tracheophyta</taxon>
        <taxon>Spermatophyta</taxon>
        <taxon>Magnoliopsida</taxon>
        <taxon>eudicotyledons</taxon>
        <taxon>Gunneridae</taxon>
        <taxon>Pentapetalae</taxon>
        <taxon>rosids</taxon>
        <taxon>fabids</taxon>
        <taxon>Malpighiales</taxon>
        <taxon>Salicaceae</taxon>
        <taxon>Saliceae</taxon>
        <taxon>Populus</taxon>
    </lineage>
</organism>
<comment type="caution">
    <text evidence="7">The sequence shown here is derived from an EMBL/GenBank/DDBJ whole genome shotgun (WGS) entry which is preliminary data.</text>
</comment>
<evidence type="ECO:0000313" key="8">
    <source>
        <dbReference type="Proteomes" id="UP000886885"/>
    </source>
</evidence>
<dbReference type="Gene3D" id="3.30.40.10">
    <property type="entry name" value="Zinc/RING finger domain, C3HC4 (zinc finger)"/>
    <property type="match status" value="1"/>
</dbReference>
<feature type="transmembrane region" description="Helical" evidence="5">
    <location>
        <begin position="140"/>
        <end position="164"/>
    </location>
</feature>
<keyword evidence="5" id="KW-1133">Transmembrane helix</keyword>
<evidence type="ECO:0000256" key="4">
    <source>
        <dbReference type="SAM" id="MobiDB-lite"/>
    </source>
</evidence>
<feature type="transmembrane region" description="Helical" evidence="5">
    <location>
        <begin position="233"/>
        <end position="253"/>
    </location>
</feature>
<evidence type="ECO:0000256" key="1">
    <source>
        <dbReference type="ARBA" id="ARBA00022723"/>
    </source>
</evidence>
<dbReference type="CDD" id="cd16495">
    <property type="entry name" value="RING_CH-C4HC3_MARCH"/>
    <property type="match status" value="1"/>
</dbReference>
<keyword evidence="5" id="KW-0812">Transmembrane</keyword>
<feature type="transmembrane region" description="Helical" evidence="5">
    <location>
        <begin position="184"/>
        <end position="207"/>
    </location>
</feature>
<dbReference type="InterPro" id="IPR013083">
    <property type="entry name" value="Znf_RING/FYVE/PHD"/>
</dbReference>
<gene>
    <name evidence="7" type="ORF">POTOM_060490</name>
</gene>
<dbReference type="AlphaFoldDB" id="A0A8X7XRF8"/>
<accession>A0A8X7XRF8</accession>
<evidence type="ECO:0000256" key="2">
    <source>
        <dbReference type="ARBA" id="ARBA00022771"/>
    </source>
</evidence>